<reference evidence="2 3" key="1">
    <citation type="submission" date="2020-05" db="EMBL/GenBank/DDBJ databases">
        <authorList>
            <person name="Whitworth D."/>
        </authorList>
    </citation>
    <scope>NUCLEOTIDE SEQUENCE [LARGE SCALE GENOMIC DNA]</scope>
    <source>
        <strain evidence="2 3">AB043B</strain>
    </source>
</reference>
<dbReference type="Gene3D" id="3.10.450.50">
    <property type="match status" value="1"/>
</dbReference>
<name>A0A7Y4KH32_9BACT</name>
<dbReference type="Pfam" id="PF12680">
    <property type="entry name" value="SnoaL_2"/>
    <property type="match status" value="1"/>
</dbReference>
<dbReference type="InterPro" id="IPR032710">
    <property type="entry name" value="NTF2-like_dom_sf"/>
</dbReference>
<evidence type="ECO:0000259" key="1">
    <source>
        <dbReference type="Pfam" id="PF12680"/>
    </source>
</evidence>
<dbReference type="AlphaFoldDB" id="A0A7Y4KH32"/>
<proteinExistence type="predicted"/>
<protein>
    <submittedName>
        <fullName evidence="2">Nuclear transport factor 2 family protein</fullName>
    </submittedName>
</protein>
<dbReference type="Proteomes" id="UP000563426">
    <property type="component" value="Unassembled WGS sequence"/>
</dbReference>
<comment type="caution">
    <text evidence="2">The sequence shown here is derived from an EMBL/GenBank/DDBJ whole genome shotgun (WGS) entry which is preliminary data.</text>
</comment>
<dbReference type="SUPFAM" id="SSF54427">
    <property type="entry name" value="NTF2-like"/>
    <property type="match status" value="1"/>
</dbReference>
<feature type="domain" description="SnoaL-like" evidence="1">
    <location>
        <begin position="19"/>
        <end position="123"/>
    </location>
</feature>
<dbReference type="InterPro" id="IPR037401">
    <property type="entry name" value="SnoaL-like"/>
</dbReference>
<dbReference type="EMBL" id="JABFJV010000044">
    <property type="protein sequence ID" value="NOK33678.1"/>
    <property type="molecule type" value="Genomic_DNA"/>
</dbReference>
<dbReference type="RefSeq" id="WP_171434448.1">
    <property type="nucleotide sequence ID" value="NZ_JABFJV010000044.1"/>
</dbReference>
<evidence type="ECO:0000313" key="3">
    <source>
        <dbReference type="Proteomes" id="UP000563426"/>
    </source>
</evidence>
<gene>
    <name evidence="2" type="ORF">HMI49_10755</name>
</gene>
<organism evidence="2 3">
    <name type="scientific">Corallococcus exercitus</name>
    <dbReference type="NCBI Taxonomy" id="2316736"/>
    <lineage>
        <taxon>Bacteria</taxon>
        <taxon>Pseudomonadati</taxon>
        <taxon>Myxococcota</taxon>
        <taxon>Myxococcia</taxon>
        <taxon>Myxococcales</taxon>
        <taxon>Cystobacterineae</taxon>
        <taxon>Myxococcaceae</taxon>
        <taxon>Corallococcus</taxon>
    </lineage>
</organism>
<evidence type="ECO:0000313" key="2">
    <source>
        <dbReference type="EMBL" id="NOK33678.1"/>
    </source>
</evidence>
<sequence length="145" mass="16387">MDRTSPSPDLIRLMDAHLALIATDVERWLALFAEDAVVEFPYAPSLGGPSRLEGSSAIRAYFAPITKHFQGLTFTNVQRYPGVDGQTGWLEVHGTATLQPGNIPYEQDYVMRMQVRDGRIVHYREYWNPLAAPRGTFESFTREQA</sequence>
<keyword evidence="3" id="KW-1185">Reference proteome</keyword>
<accession>A0A7Y4KH32</accession>